<dbReference type="Proteomes" id="UP000249898">
    <property type="component" value="Chromosome"/>
</dbReference>
<evidence type="ECO:0000313" key="2">
    <source>
        <dbReference type="EMBL" id="AWX99536.1"/>
    </source>
</evidence>
<sequence length="87" mass="9907">MKNTLLDLNNHLFAQMERLSDEKLSKEKLEREIERSRAITGVSKSIVSNASLQLQALKLKAEHHGLSKNDMPNELLKNEQKLIRGGQ</sequence>
<evidence type="ECO:0000256" key="1">
    <source>
        <dbReference type="SAM" id="MobiDB-lite"/>
    </source>
</evidence>
<reference evidence="2 3" key="1">
    <citation type="submission" date="2016-06" db="EMBL/GenBank/DDBJ databases">
        <title>The sequenced genome of the ice-adhering bacterium Marinomonas primoryensis, from Antarctica.</title>
        <authorList>
            <person name="Graham L."/>
            <person name="Vance T.D.R."/>
            <person name="Davies P.L."/>
        </authorList>
    </citation>
    <scope>NUCLEOTIDE SEQUENCE [LARGE SCALE GENOMIC DNA]</scope>
    <source>
        <strain evidence="2 3">AceL</strain>
    </source>
</reference>
<accession>A0A2Z4PQ14</accession>
<feature type="compositionally biased region" description="Basic and acidic residues" evidence="1">
    <location>
        <begin position="76"/>
        <end position="87"/>
    </location>
</feature>
<dbReference type="RefSeq" id="WP_112136358.1">
    <property type="nucleotide sequence ID" value="NZ_CP016181.1"/>
</dbReference>
<organism evidence="2 3">
    <name type="scientific">Marinomonas primoryensis</name>
    <dbReference type="NCBI Taxonomy" id="178399"/>
    <lineage>
        <taxon>Bacteria</taxon>
        <taxon>Pseudomonadati</taxon>
        <taxon>Pseudomonadota</taxon>
        <taxon>Gammaproteobacteria</taxon>
        <taxon>Oceanospirillales</taxon>
        <taxon>Oceanospirillaceae</taxon>
        <taxon>Marinomonas</taxon>
    </lineage>
</organism>
<feature type="region of interest" description="Disordered" evidence="1">
    <location>
        <begin position="65"/>
        <end position="87"/>
    </location>
</feature>
<proteinExistence type="predicted"/>
<dbReference type="OrthoDB" id="2231510at2"/>
<dbReference type="EMBL" id="CP016181">
    <property type="protein sequence ID" value="AWX99536.1"/>
    <property type="molecule type" value="Genomic_DNA"/>
</dbReference>
<protein>
    <recommendedName>
        <fullName evidence="4">Phage protein</fullName>
    </recommendedName>
</protein>
<evidence type="ECO:0008006" key="4">
    <source>
        <dbReference type="Google" id="ProtNLM"/>
    </source>
</evidence>
<name>A0A2Z4PQ14_9GAMM</name>
<dbReference type="AlphaFoldDB" id="A0A2Z4PQ14"/>
<gene>
    <name evidence="2" type="ORF">A8139_05655</name>
</gene>
<evidence type="ECO:0000313" key="3">
    <source>
        <dbReference type="Proteomes" id="UP000249898"/>
    </source>
</evidence>